<geneLocation type="plasmid" evidence="8">
    <name>pSM145A_Rh05</name>
</geneLocation>
<evidence type="ECO:0000313" key="8">
    <source>
        <dbReference type="EMBL" id="TAX65906.1"/>
    </source>
</evidence>
<protein>
    <submittedName>
        <fullName evidence="8">Aspartate aminotransferase family protein</fullName>
    </submittedName>
</protein>
<dbReference type="GO" id="GO:0005737">
    <property type="term" value="C:cytoplasm"/>
    <property type="evidence" value="ECO:0007669"/>
    <property type="project" value="TreeGrafter"/>
</dbReference>
<dbReference type="InterPro" id="IPR015424">
    <property type="entry name" value="PyrdxlP-dep_Trfase"/>
</dbReference>
<dbReference type="PANTHER" id="PTHR11999">
    <property type="entry name" value="GROUP II PYRIDOXAL-5-PHOSPHATE DECARBOXYLASE"/>
    <property type="match status" value="1"/>
</dbReference>
<keyword evidence="8" id="KW-0808">Transferase</keyword>
<keyword evidence="4 6" id="KW-0663">Pyridoxal phosphate</keyword>
<comment type="cofactor">
    <cofactor evidence="1 6 7">
        <name>pyridoxal 5'-phosphate</name>
        <dbReference type="ChEBI" id="CHEBI:597326"/>
    </cofactor>
</comment>
<dbReference type="Pfam" id="PF00282">
    <property type="entry name" value="Pyridoxal_deC"/>
    <property type="match status" value="1"/>
</dbReference>
<dbReference type="Proteomes" id="UP000293652">
    <property type="component" value="Unassembled WGS sequence"/>
</dbReference>
<dbReference type="GO" id="GO:0019752">
    <property type="term" value="P:carboxylic acid metabolic process"/>
    <property type="evidence" value="ECO:0007669"/>
    <property type="project" value="InterPro"/>
</dbReference>
<dbReference type="GO" id="GO:0030170">
    <property type="term" value="F:pyridoxal phosphate binding"/>
    <property type="evidence" value="ECO:0007669"/>
    <property type="project" value="InterPro"/>
</dbReference>
<dbReference type="InterPro" id="IPR010977">
    <property type="entry name" value="Aromatic_deC"/>
</dbReference>
<keyword evidence="3" id="KW-0210">Decarboxylase</keyword>
<evidence type="ECO:0000256" key="6">
    <source>
        <dbReference type="PIRSR" id="PIRSR602129-50"/>
    </source>
</evidence>
<dbReference type="InterPro" id="IPR015421">
    <property type="entry name" value="PyrdxlP-dep_Trfase_major"/>
</dbReference>
<dbReference type="RefSeq" id="WP_130685450.1">
    <property type="nucleotide sequence ID" value="NZ_SIPC01000005.1"/>
</dbReference>
<dbReference type="Gene3D" id="3.40.640.10">
    <property type="entry name" value="Type I PLP-dependent aspartate aminotransferase-like (Major domain)"/>
    <property type="match status" value="1"/>
</dbReference>
<comment type="similarity">
    <text evidence="2 7">Belongs to the group II decarboxylase family.</text>
</comment>
<dbReference type="GO" id="GO:0016831">
    <property type="term" value="F:carboxy-lyase activity"/>
    <property type="evidence" value="ECO:0007669"/>
    <property type="project" value="UniProtKB-KW"/>
</dbReference>
<evidence type="ECO:0000256" key="5">
    <source>
        <dbReference type="ARBA" id="ARBA00023239"/>
    </source>
</evidence>
<keyword evidence="8" id="KW-0614">Plasmid</keyword>
<dbReference type="GO" id="GO:0006520">
    <property type="term" value="P:amino acid metabolic process"/>
    <property type="evidence" value="ECO:0007669"/>
    <property type="project" value="InterPro"/>
</dbReference>
<feature type="modified residue" description="N6-(pyridoxal phosphate)lysine" evidence="6">
    <location>
        <position position="295"/>
    </location>
</feature>
<sequence length="471" mass="52040">MNGTDFAEWSRKAADWGVAYRASLRDRPVRAQTAPGEIAARLPMQPPQTGEDMDAIFADFENIILPGMTHWQHPRFFAYFPANAAPVSVVAEYLVTAMAAQCMLWQTSPAATELETRVLDWLRQAIGLPEGFAGVIQDSASSATLSAVLVMRERALDWNGNKAGLSGNRQLRIYSSDQVHTSIDRAIWVSGIGENNLVRIPARGALRGLDCDALEAAIVKDTEAGYVPAGIIACTGGTSTGACDDIADVVRIARRHGLYVHVDAAWAGSAMICEEFRHLWAGVQEADSVVFNPHKWLGAQFDCSAHFIRNPADLVRTLAIQPEYLKTHGRDGIINYSEWTVPLGRRFRALKLWFLLRFHGLDGLRTMIRNHVDWSAKLCERLRAGDNFEIVTEPAFSLFSFRHLGAKDLDAHNLALVNAINDDGRIYLTQTRVDGRVAIRFQAGQFEMTESDVDTAFDVISEVASRMPNAG</sequence>
<accession>A0A4Q8XPT0</accession>
<reference evidence="8 9" key="1">
    <citation type="submission" date="2019-02" db="EMBL/GenBank/DDBJ databases">
        <title>The genomic architecture of introgression among sibling species of bacteria.</title>
        <authorList>
            <person name="Cavassim M.I.A."/>
            <person name="Moeskjaer S."/>
            <person name="Moslemi C."/>
            <person name="Fields B."/>
            <person name="Bachmann A."/>
            <person name="Vilhjalmsson B."/>
            <person name="Schierup M.H."/>
            <person name="Young J.P.W."/>
            <person name="Andersen S.U."/>
        </authorList>
    </citation>
    <scope>NUCLEOTIDE SEQUENCE [LARGE SCALE GENOMIC DNA]</scope>
    <source>
        <strain evidence="8 9">SM145A</strain>
        <plasmid evidence="8">pSM145A_Rh05</plasmid>
    </source>
</reference>
<proteinExistence type="inferred from homology"/>
<dbReference type="AlphaFoldDB" id="A0A4Q8XPT0"/>
<dbReference type="InterPro" id="IPR002129">
    <property type="entry name" value="PyrdxlP-dep_de-COase"/>
</dbReference>
<evidence type="ECO:0000256" key="7">
    <source>
        <dbReference type="RuleBase" id="RU000382"/>
    </source>
</evidence>
<keyword evidence="5 7" id="KW-0456">Lyase</keyword>
<evidence type="ECO:0000256" key="1">
    <source>
        <dbReference type="ARBA" id="ARBA00001933"/>
    </source>
</evidence>
<dbReference type="InterPro" id="IPR015422">
    <property type="entry name" value="PyrdxlP-dep_Trfase_small"/>
</dbReference>
<dbReference type="Gene3D" id="3.90.1150.10">
    <property type="entry name" value="Aspartate Aminotransferase, domain 1"/>
    <property type="match status" value="1"/>
</dbReference>
<dbReference type="Gene3D" id="1.20.1340.10">
    <property type="entry name" value="dopa decarboxylase, N-terminal domain"/>
    <property type="match status" value="1"/>
</dbReference>
<organism evidence="8 9">
    <name type="scientific">Rhizobium leguminosarum</name>
    <dbReference type="NCBI Taxonomy" id="384"/>
    <lineage>
        <taxon>Bacteria</taxon>
        <taxon>Pseudomonadati</taxon>
        <taxon>Pseudomonadota</taxon>
        <taxon>Alphaproteobacteria</taxon>
        <taxon>Hyphomicrobiales</taxon>
        <taxon>Rhizobiaceae</taxon>
        <taxon>Rhizobium/Agrobacterium group</taxon>
        <taxon>Rhizobium</taxon>
    </lineage>
</organism>
<gene>
    <name evidence="8" type="ORF">ELI03_30555</name>
</gene>
<evidence type="ECO:0000256" key="2">
    <source>
        <dbReference type="ARBA" id="ARBA00009533"/>
    </source>
</evidence>
<dbReference type="EMBL" id="SIPC01000005">
    <property type="protein sequence ID" value="TAX65906.1"/>
    <property type="molecule type" value="Genomic_DNA"/>
</dbReference>
<dbReference type="SUPFAM" id="SSF53383">
    <property type="entry name" value="PLP-dependent transferases"/>
    <property type="match status" value="1"/>
</dbReference>
<dbReference type="PANTHER" id="PTHR11999:SF70">
    <property type="entry name" value="MIP05841P"/>
    <property type="match status" value="1"/>
</dbReference>
<name>A0A4Q8XPT0_RHILE</name>
<evidence type="ECO:0000256" key="3">
    <source>
        <dbReference type="ARBA" id="ARBA00022793"/>
    </source>
</evidence>
<keyword evidence="8" id="KW-0032">Aminotransferase</keyword>
<comment type="caution">
    <text evidence="8">The sequence shown here is derived from an EMBL/GenBank/DDBJ whole genome shotgun (WGS) entry which is preliminary data.</text>
</comment>
<dbReference type="PRINTS" id="PR00800">
    <property type="entry name" value="YHDCRBOXLASE"/>
</dbReference>
<evidence type="ECO:0000256" key="4">
    <source>
        <dbReference type="ARBA" id="ARBA00022898"/>
    </source>
</evidence>
<dbReference type="GO" id="GO:0008483">
    <property type="term" value="F:transaminase activity"/>
    <property type="evidence" value="ECO:0007669"/>
    <property type="project" value="UniProtKB-KW"/>
</dbReference>
<evidence type="ECO:0000313" key="9">
    <source>
        <dbReference type="Proteomes" id="UP000293652"/>
    </source>
</evidence>